<sequence>MVARAVLVTGGARSGKSSFAERLALGAGREPVYVATSAAWDQEMAERIGQHKARRDGRWTTVEEQLDLVGTLARHCGPDRVVLVDCLTLWLTNLMLADRDLAGETANLAAVVPGLAGPVIFVTNEVGLGIVPDNAMARAFRDAQGRLNQELARVCDRVVLVASGLPLLLKPSSCPDIQL</sequence>
<keyword evidence="8 14" id="KW-0169">Cobalamin biosynthesis</keyword>
<dbReference type="GO" id="GO:0005525">
    <property type="term" value="F:GTP binding"/>
    <property type="evidence" value="ECO:0007669"/>
    <property type="project" value="UniProtKB-UniRule"/>
</dbReference>
<dbReference type="InterPro" id="IPR027417">
    <property type="entry name" value="P-loop_NTPase"/>
</dbReference>
<feature type="binding site" evidence="16">
    <location>
        <position position="63"/>
    </location>
    <ligand>
        <name>GTP</name>
        <dbReference type="ChEBI" id="CHEBI:37565"/>
    </ligand>
</feature>
<comment type="catalytic activity">
    <reaction evidence="2 14">
        <text>adenosylcob(III)inamide phosphate + GTP + H(+) = adenosylcob(III)inamide-GDP + diphosphate</text>
        <dbReference type="Rhea" id="RHEA:22712"/>
        <dbReference type="ChEBI" id="CHEBI:15378"/>
        <dbReference type="ChEBI" id="CHEBI:33019"/>
        <dbReference type="ChEBI" id="CHEBI:37565"/>
        <dbReference type="ChEBI" id="CHEBI:58502"/>
        <dbReference type="ChEBI" id="CHEBI:60487"/>
        <dbReference type="EC" id="2.7.7.62"/>
    </reaction>
</comment>
<evidence type="ECO:0000256" key="12">
    <source>
        <dbReference type="ARBA" id="ARBA00022840"/>
    </source>
</evidence>
<evidence type="ECO:0000256" key="8">
    <source>
        <dbReference type="ARBA" id="ARBA00022573"/>
    </source>
</evidence>
<dbReference type="InterPro" id="IPR003203">
    <property type="entry name" value="CobU/CobP"/>
</dbReference>
<dbReference type="GO" id="GO:0009236">
    <property type="term" value="P:cobalamin biosynthetic process"/>
    <property type="evidence" value="ECO:0007669"/>
    <property type="project" value="UniProtKB-UniRule"/>
</dbReference>
<dbReference type="PIRSF" id="PIRSF006135">
    <property type="entry name" value="CobU"/>
    <property type="match status" value="1"/>
</dbReference>
<dbReference type="SUPFAM" id="SSF52540">
    <property type="entry name" value="P-loop containing nucleoside triphosphate hydrolases"/>
    <property type="match status" value="1"/>
</dbReference>
<gene>
    <name evidence="17" type="primary">cobU</name>
    <name evidence="17" type="ORF">GWI72_07170</name>
</gene>
<organism evidence="17 18">
    <name type="scientific">Pannonibacter tanglangensis</name>
    <dbReference type="NCBI Taxonomy" id="2750084"/>
    <lineage>
        <taxon>Bacteria</taxon>
        <taxon>Pseudomonadati</taxon>
        <taxon>Pseudomonadota</taxon>
        <taxon>Alphaproteobacteria</taxon>
        <taxon>Hyphomicrobiales</taxon>
        <taxon>Stappiaceae</taxon>
        <taxon>Pannonibacter</taxon>
    </lineage>
</organism>
<feature type="binding site" evidence="16">
    <location>
        <position position="85"/>
    </location>
    <ligand>
        <name>GTP</name>
        <dbReference type="ChEBI" id="CHEBI:37565"/>
    </ligand>
</feature>
<keyword evidence="11 14" id="KW-0418">Kinase</keyword>
<accession>A0A7X5J984</accession>
<comment type="caution">
    <text evidence="17">The sequence shown here is derived from an EMBL/GenBank/DDBJ whole genome shotgun (WGS) entry which is preliminary data.</text>
</comment>
<feature type="active site" description="GMP-histidine intermediate" evidence="15">
    <location>
        <position position="51"/>
    </location>
</feature>
<evidence type="ECO:0000256" key="10">
    <source>
        <dbReference type="ARBA" id="ARBA00022741"/>
    </source>
</evidence>
<evidence type="ECO:0000313" key="17">
    <source>
        <dbReference type="EMBL" id="NBN78045.1"/>
    </source>
</evidence>
<dbReference type="Pfam" id="PF02283">
    <property type="entry name" value="CobU"/>
    <property type="match status" value="1"/>
</dbReference>
<evidence type="ECO:0000256" key="14">
    <source>
        <dbReference type="PIRNR" id="PIRNR006135"/>
    </source>
</evidence>
<evidence type="ECO:0000256" key="7">
    <source>
        <dbReference type="ARBA" id="ARBA00007490"/>
    </source>
</evidence>
<keyword evidence="10 14" id="KW-0547">Nucleotide-binding</keyword>
<reference evidence="18" key="1">
    <citation type="submission" date="2020-01" db="EMBL/GenBank/DDBJ databases">
        <authorList>
            <person name="Fang Y."/>
            <person name="Sun R."/>
            <person name="Nie L."/>
            <person name="He J."/>
            <person name="Hao L."/>
            <person name="Wang L."/>
            <person name="Su S."/>
            <person name="Lv E."/>
            <person name="Zhang Z."/>
            <person name="Xie R."/>
            <person name="Liu H."/>
        </authorList>
    </citation>
    <scope>NUCLEOTIDE SEQUENCE [LARGE SCALE GENOMIC DNA]</scope>
    <source>
        <strain evidence="18">XCT-53</strain>
    </source>
</reference>
<evidence type="ECO:0000256" key="3">
    <source>
        <dbReference type="ARBA" id="ARBA00001522"/>
    </source>
</evidence>
<comment type="catalytic activity">
    <reaction evidence="3">
        <text>adenosylcob(III)inamide + GTP = adenosylcob(III)inamide phosphate + GDP + H(+)</text>
        <dbReference type="Rhea" id="RHEA:15765"/>
        <dbReference type="ChEBI" id="CHEBI:2480"/>
        <dbReference type="ChEBI" id="CHEBI:15378"/>
        <dbReference type="ChEBI" id="CHEBI:37565"/>
        <dbReference type="ChEBI" id="CHEBI:58189"/>
        <dbReference type="ChEBI" id="CHEBI:58502"/>
        <dbReference type="EC" id="2.7.1.156"/>
    </reaction>
</comment>
<proteinExistence type="inferred from homology"/>
<evidence type="ECO:0000256" key="11">
    <source>
        <dbReference type="ARBA" id="ARBA00022777"/>
    </source>
</evidence>
<dbReference type="GO" id="GO:0005524">
    <property type="term" value="F:ATP binding"/>
    <property type="evidence" value="ECO:0007669"/>
    <property type="project" value="UniProtKB-UniRule"/>
</dbReference>
<evidence type="ECO:0000256" key="5">
    <source>
        <dbReference type="ARBA" id="ARBA00004692"/>
    </source>
</evidence>
<comment type="catalytic activity">
    <reaction evidence="1 14">
        <text>adenosylcob(III)inamide + ATP = adenosylcob(III)inamide phosphate + ADP + H(+)</text>
        <dbReference type="Rhea" id="RHEA:15769"/>
        <dbReference type="ChEBI" id="CHEBI:2480"/>
        <dbReference type="ChEBI" id="CHEBI:15378"/>
        <dbReference type="ChEBI" id="CHEBI:30616"/>
        <dbReference type="ChEBI" id="CHEBI:58502"/>
        <dbReference type="ChEBI" id="CHEBI:456216"/>
        <dbReference type="EC" id="2.7.1.156"/>
    </reaction>
</comment>
<evidence type="ECO:0000256" key="9">
    <source>
        <dbReference type="ARBA" id="ARBA00022679"/>
    </source>
</evidence>
<keyword evidence="13 14" id="KW-0342">GTP-binding</keyword>
<evidence type="ECO:0000256" key="1">
    <source>
        <dbReference type="ARBA" id="ARBA00000312"/>
    </source>
</evidence>
<keyword evidence="9 14" id="KW-0808">Transferase</keyword>
<dbReference type="NCBIfam" id="NF004469">
    <property type="entry name" value="PRK05800.1"/>
    <property type="match status" value="1"/>
</dbReference>
<dbReference type="Proteomes" id="UP000586722">
    <property type="component" value="Unassembled WGS sequence"/>
</dbReference>
<keyword evidence="18" id="KW-1185">Reference proteome</keyword>
<dbReference type="EC" id="2.7.7.62" evidence="14"/>
<dbReference type="EC" id="2.7.1.156" evidence="14"/>
<dbReference type="CDD" id="cd00544">
    <property type="entry name" value="CobU"/>
    <property type="match status" value="1"/>
</dbReference>
<feature type="binding site" evidence="16">
    <location>
        <begin position="10"/>
        <end position="17"/>
    </location>
    <ligand>
        <name>GTP</name>
        <dbReference type="ChEBI" id="CHEBI:37565"/>
    </ligand>
</feature>
<dbReference type="GO" id="GO:0008820">
    <property type="term" value="F:cobinamide phosphate guanylyltransferase activity"/>
    <property type="evidence" value="ECO:0007669"/>
    <property type="project" value="UniProtKB-UniRule"/>
</dbReference>
<evidence type="ECO:0000256" key="4">
    <source>
        <dbReference type="ARBA" id="ARBA00003889"/>
    </source>
</evidence>
<evidence type="ECO:0000256" key="13">
    <source>
        <dbReference type="ARBA" id="ARBA00023134"/>
    </source>
</evidence>
<evidence type="ECO:0000256" key="6">
    <source>
        <dbReference type="ARBA" id="ARBA00005159"/>
    </source>
</evidence>
<dbReference type="Gene3D" id="3.40.50.300">
    <property type="entry name" value="P-loop containing nucleotide triphosphate hydrolases"/>
    <property type="match status" value="1"/>
</dbReference>
<evidence type="ECO:0000256" key="15">
    <source>
        <dbReference type="PIRSR" id="PIRSR006135-1"/>
    </source>
</evidence>
<dbReference type="GO" id="GO:0043752">
    <property type="term" value="F:adenosylcobinamide kinase activity"/>
    <property type="evidence" value="ECO:0007669"/>
    <property type="project" value="UniProtKB-EC"/>
</dbReference>
<evidence type="ECO:0000256" key="2">
    <source>
        <dbReference type="ARBA" id="ARBA00000711"/>
    </source>
</evidence>
<evidence type="ECO:0000313" key="18">
    <source>
        <dbReference type="Proteomes" id="UP000586722"/>
    </source>
</evidence>
<comment type="function">
    <text evidence="4 14">Catalyzes ATP-dependent phosphorylation of adenosylcobinamide and addition of GMP to adenosylcobinamide phosphate.</text>
</comment>
<name>A0A7X5J984_9HYPH</name>
<dbReference type="AlphaFoldDB" id="A0A7X5J984"/>
<keyword evidence="12 14" id="KW-0067">ATP-binding</keyword>
<keyword evidence="17" id="KW-0548">Nucleotidyltransferase</keyword>
<comment type="similarity">
    <text evidence="7 14">Belongs to the CobU/CobP family.</text>
</comment>
<dbReference type="EMBL" id="JAABLQ010000001">
    <property type="protein sequence ID" value="NBN78045.1"/>
    <property type="molecule type" value="Genomic_DNA"/>
</dbReference>
<dbReference type="PANTHER" id="PTHR34848:SF1">
    <property type="entry name" value="BIFUNCTIONAL ADENOSYLCOBALAMIN BIOSYNTHESIS PROTEIN COBU"/>
    <property type="match status" value="1"/>
</dbReference>
<evidence type="ECO:0000256" key="16">
    <source>
        <dbReference type="PIRSR" id="PIRSR006135-2"/>
    </source>
</evidence>
<feature type="binding site" evidence="16">
    <location>
        <begin position="52"/>
        <end position="55"/>
    </location>
    <ligand>
        <name>GTP</name>
        <dbReference type="ChEBI" id="CHEBI:37565"/>
    </ligand>
</feature>
<comment type="pathway">
    <text evidence="6 14">Cofactor biosynthesis; adenosylcobalamin biosynthesis; adenosylcobalamin from cob(II)yrinate a,c-diamide: step 5/7.</text>
</comment>
<protein>
    <recommendedName>
        <fullName evidence="14">Bifunctional adenosylcobalamin biosynthesis protein</fullName>
        <ecNumber evidence="14">2.7.1.156</ecNumber>
        <ecNumber evidence="14">2.7.7.62</ecNumber>
    </recommendedName>
</protein>
<feature type="binding site" evidence="16">
    <location>
        <begin position="35"/>
        <end position="37"/>
    </location>
    <ligand>
        <name>GTP</name>
        <dbReference type="ChEBI" id="CHEBI:37565"/>
    </ligand>
</feature>
<dbReference type="UniPathway" id="UPA00148">
    <property type="reaction ID" value="UER00236"/>
</dbReference>
<comment type="pathway">
    <text evidence="5 14">Cofactor biosynthesis; adenosylcobalamin biosynthesis; adenosylcobalamin from cob(II)yrinate a,c-diamide: step 6/7.</text>
</comment>
<dbReference type="PANTHER" id="PTHR34848">
    <property type="match status" value="1"/>
</dbReference>